<organism evidence="1 2">
    <name type="scientific">Aphanocapsa feldmannii 277cV</name>
    <dbReference type="NCBI Taxonomy" id="2507553"/>
    <lineage>
        <taxon>Bacteria</taxon>
        <taxon>Bacillati</taxon>
        <taxon>Cyanobacteriota</taxon>
        <taxon>Cyanophyceae</taxon>
        <taxon>Oscillatoriophycideae</taxon>
        <taxon>Chroococcales</taxon>
        <taxon>Microcystaceae</taxon>
        <taxon>Aphanocapsa</taxon>
    </lineage>
</organism>
<sequence length="87" mass="9375">MFVVEISLKLSAMTLSVQRKELASAIALYEQIKQSMAGSISQLLELSCEKNNEKKVALLSGDIVALQIYEKSTLGGGAKRPGFSLEA</sequence>
<dbReference type="Proteomes" id="UP000317990">
    <property type="component" value="Unassembled WGS sequence"/>
</dbReference>
<dbReference type="Pfam" id="PF26132">
    <property type="entry name" value="UPF0367"/>
    <property type="match status" value="1"/>
</dbReference>
<evidence type="ECO:0000313" key="2">
    <source>
        <dbReference type="Proteomes" id="UP000317990"/>
    </source>
</evidence>
<gene>
    <name evidence="1" type="ORF">ERJ67_00955</name>
</gene>
<reference evidence="1 2" key="1">
    <citation type="journal article" date="2019" name="mSystems">
        <title>Life at home and on the roam: Genomic adaptions reflect the dual lifestyle of an intracellular, facultative symbiont.</title>
        <authorList>
            <person name="Burgsdorf I."/>
        </authorList>
    </citation>
    <scope>NUCLEOTIDE SEQUENCE [LARGE SCALE GENOMIC DNA]</scope>
    <source>
        <strain evidence="1">277cV</strain>
    </source>
</reference>
<dbReference type="AlphaFoldDB" id="A0A524RQY0"/>
<evidence type="ECO:0000313" key="1">
    <source>
        <dbReference type="EMBL" id="TGG96306.1"/>
    </source>
</evidence>
<dbReference type="InterPro" id="IPR020885">
    <property type="entry name" value="UPF0367"/>
</dbReference>
<accession>A0A524RQY0</accession>
<proteinExistence type="predicted"/>
<comment type="caution">
    <text evidence="1">The sequence shown here is derived from an EMBL/GenBank/DDBJ whole genome shotgun (WGS) entry which is preliminary data.</text>
</comment>
<name>A0A524RQY0_9CHRO</name>
<protein>
    <submittedName>
        <fullName evidence="1">Uncharacterized protein</fullName>
    </submittedName>
</protein>
<dbReference type="NCBIfam" id="NF010236">
    <property type="entry name" value="PRK13683.1"/>
    <property type="match status" value="1"/>
</dbReference>
<dbReference type="EMBL" id="SRMO01000021">
    <property type="protein sequence ID" value="TGG96306.1"/>
    <property type="molecule type" value="Genomic_DNA"/>
</dbReference>